<dbReference type="PANTHER" id="PTHR33067:SF9">
    <property type="entry name" value="RNA-DIRECTED DNA POLYMERASE"/>
    <property type="match status" value="1"/>
</dbReference>
<sequence length="404" mass="45563">MGGSYYSFPYSILSPRRTVKLRNDILMFQQHQGESLSEAWTRFKDLLQKVPRHGIDLWLQVQIFYDHVNLVTRRTIDQAAGDVPNTSGRRLIELENQVQRLMEAYITLMQSTQLNKITSSCEICSGPHDTQYYMENPKQTFVEYASSRTDEAGEGLVSKFMASQDARLSKFEADFKQQQSEMTNKIDTVLKAVTNRMTRALPSEKIKNPKLNVNSTSPVLSARSYLTVDPQCSSHPSTSINIVKTCSKEASHSQANQSQARMRIGIKQTKEPKPTLEDEFQDLHLNLLVLESLAHAPINNARLDKYVESLELGKNGLAFVQGEVPAKMEDPMLFTLPCRLGNSKPFDTLTDLGSCVNIIPLYLFKKLNIRLLKETGHIFGLANGTKSYPVGIVKDIEVLMVLDN</sequence>
<comment type="caution">
    <text evidence="2">The sequence shown here is derived from an EMBL/GenBank/DDBJ whole genome shotgun (WGS) entry which is preliminary data.</text>
</comment>
<accession>A0ABQ5IC80</accession>
<proteinExistence type="predicted"/>
<organism evidence="2 3">
    <name type="scientific">Tanacetum coccineum</name>
    <dbReference type="NCBI Taxonomy" id="301880"/>
    <lineage>
        <taxon>Eukaryota</taxon>
        <taxon>Viridiplantae</taxon>
        <taxon>Streptophyta</taxon>
        <taxon>Embryophyta</taxon>
        <taxon>Tracheophyta</taxon>
        <taxon>Spermatophyta</taxon>
        <taxon>Magnoliopsida</taxon>
        <taxon>eudicotyledons</taxon>
        <taxon>Gunneridae</taxon>
        <taxon>Pentapetalae</taxon>
        <taxon>asterids</taxon>
        <taxon>campanulids</taxon>
        <taxon>Asterales</taxon>
        <taxon>Asteraceae</taxon>
        <taxon>Asteroideae</taxon>
        <taxon>Anthemideae</taxon>
        <taxon>Anthemidinae</taxon>
        <taxon>Tanacetum</taxon>
    </lineage>
</organism>
<reference evidence="2" key="1">
    <citation type="journal article" date="2022" name="Int. J. Mol. Sci.">
        <title>Draft Genome of Tanacetum Coccineum: Genomic Comparison of Closely Related Tanacetum-Family Plants.</title>
        <authorList>
            <person name="Yamashiro T."/>
            <person name="Shiraishi A."/>
            <person name="Nakayama K."/>
            <person name="Satake H."/>
        </authorList>
    </citation>
    <scope>NUCLEOTIDE SEQUENCE</scope>
</reference>
<feature type="domain" description="Retrotransposon gag" evidence="1">
    <location>
        <begin position="15"/>
        <end position="66"/>
    </location>
</feature>
<reference evidence="2" key="2">
    <citation type="submission" date="2022-01" db="EMBL/GenBank/DDBJ databases">
        <authorList>
            <person name="Yamashiro T."/>
            <person name="Shiraishi A."/>
            <person name="Satake H."/>
            <person name="Nakayama K."/>
        </authorList>
    </citation>
    <scope>NUCLEOTIDE SEQUENCE</scope>
</reference>
<dbReference type="EMBL" id="BQNB010020609">
    <property type="protein sequence ID" value="GJT97756.1"/>
    <property type="molecule type" value="Genomic_DNA"/>
</dbReference>
<name>A0ABQ5IC80_9ASTR</name>
<evidence type="ECO:0000313" key="3">
    <source>
        <dbReference type="Proteomes" id="UP001151760"/>
    </source>
</evidence>
<evidence type="ECO:0000259" key="1">
    <source>
        <dbReference type="Pfam" id="PF03732"/>
    </source>
</evidence>
<dbReference type="Proteomes" id="UP001151760">
    <property type="component" value="Unassembled WGS sequence"/>
</dbReference>
<dbReference type="InterPro" id="IPR021109">
    <property type="entry name" value="Peptidase_aspartic_dom_sf"/>
</dbReference>
<dbReference type="InterPro" id="IPR005162">
    <property type="entry name" value="Retrotrans_gag_dom"/>
</dbReference>
<keyword evidence="3" id="KW-1185">Reference proteome</keyword>
<gene>
    <name evidence="2" type="ORF">Tco_1093274</name>
</gene>
<evidence type="ECO:0000313" key="2">
    <source>
        <dbReference type="EMBL" id="GJT97756.1"/>
    </source>
</evidence>
<dbReference type="Gene3D" id="2.40.70.10">
    <property type="entry name" value="Acid Proteases"/>
    <property type="match status" value="1"/>
</dbReference>
<dbReference type="PANTHER" id="PTHR33067">
    <property type="entry name" value="RNA-DIRECTED DNA POLYMERASE-RELATED"/>
    <property type="match status" value="1"/>
</dbReference>
<dbReference type="Pfam" id="PF03732">
    <property type="entry name" value="Retrotrans_gag"/>
    <property type="match status" value="1"/>
</dbReference>
<protein>
    <submittedName>
        <fullName evidence="2">MAK10-like protein</fullName>
    </submittedName>
</protein>